<keyword evidence="1" id="KW-0175">Coiled coil</keyword>
<organism evidence="4 5">
    <name type="scientific">Gallaecimonas pentaromativorans</name>
    <dbReference type="NCBI Taxonomy" id="584787"/>
    <lineage>
        <taxon>Bacteria</taxon>
        <taxon>Pseudomonadati</taxon>
        <taxon>Pseudomonadota</taxon>
        <taxon>Gammaproteobacteria</taxon>
        <taxon>Enterobacterales</taxon>
        <taxon>Gallaecimonadaceae</taxon>
        <taxon>Gallaecimonas</taxon>
    </lineage>
</organism>
<reference evidence="4 5" key="1">
    <citation type="submission" date="2018-11" db="EMBL/GenBank/DDBJ databases">
        <title>Genomic Encyclopedia of Type Strains, Phase IV (KMG-IV): sequencing the most valuable type-strain genomes for metagenomic binning, comparative biology and taxonomic classification.</title>
        <authorList>
            <person name="Goeker M."/>
        </authorList>
    </citation>
    <scope>NUCLEOTIDE SEQUENCE [LARGE SCALE GENOMIC DNA]</scope>
    <source>
        <strain evidence="4 5">DSM 21945</strain>
    </source>
</reference>
<name>A0A3N1PIM8_9GAMM</name>
<dbReference type="InterPro" id="IPR021109">
    <property type="entry name" value="Peptidase_aspartic_dom_sf"/>
</dbReference>
<gene>
    <name evidence="4" type="ORF">EDC28_10335</name>
</gene>
<evidence type="ECO:0000313" key="4">
    <source>
        <dbReference type="EMBL" id="ROQ28443.1"/>
    </source>
</evidence>
<keyword evidence="5" id="KW-1185">Reference proteome</keyword>
<dbReference type="EMBL" id="RJUL01000003">
    <property type="protein sequence ID" value="ROQ28443.1"/>
    <property type="molecule type" value="Genomic_DNA"/>
</dbReference>
<feature type="domain" description="Retropepsin-like aspartic endopeptidase" evidence="3">
    <location>
        <begin position="111"/>
        <end position="243"/>
    </location>
</feature>
<dbReference type="PROSITE" id="PS51257">
    <property type="entry name" value="PROKAR_LIPOPROTEIN"/>
    <property type="match status" value="1"/>
</dbReference>
<sequence>MRKALLLLGGTLLLQACAQTQAPAPAEKDINHLQVQLDTLHDQQNQHLATLEAKQAQAQQQILSAQAAQQATLAAIAAKLNEKQQPVVCPQTPQLQCPETKPMPVKDDKLVVGALEKVRLHPSDVVLTARIDTGATSASLDARDIQKFERDGADWVRFKVPTDDKGSDYMEVERKVLRWVRIIQSSSEDGERRPVVEFKFDIGPISQKAEFNLSDRSHLEFPVLIGRNILKDVMVVDVGKEYSLKLPPMKAEDKDAK</sequence>
<dbReference type="STRING" id="584787.GCA_001247655_00392"/>
<accession>A0A3N1PIM8</accession>
<dbReference type="SUPFAM" id="SSF50630">
    <property type="entry name" value="Acid proteases"/>
    <property type="match status" value="1"/>
</dbReference>
<evidence type="ECO:0000259" key="3">
    <source>
        <dbReference type="Pfam" id="PF05618"/>
    </source>
</evidence>
<dbReference type="Proteomes" id="UP000268033">
    <property type="component" value="Unassembled WGS sequence"/>
</dbReference>
<dbReference type="PANTHER" id="PTHR38037:SF2">
    <property type="entry name" value="ATP-DEPENDENT ZINC PROTEASE DOMAIN-CONTAINING PROTEIN-RELATED"/>
    <property type="match status" value="1"/>
</dbReference>
<evidence type="ECO:0000256" key="1">
    <source>
        <dbReference type="SAM" id="Coils"/>
    </source>
</evidence>
<dbReference type="PANTHER" id="PTHR38037">
    <property type="entry name" value="ZN_PROTEASE DOMAIN-CONTAINING PROTEIN"/>
    <property type="match status" value="1"/>
</dbReference>
<evidence type="ECO:0000313" key="5">
    <source>
        <dbReference type="Proteomes" id="UP000268033"/>
    </source>
</evidence>
<comment type="caution">
    <text evidence="4">The sequence shown here is derived from an EMBL/GenBank/DDBJ whole genome shotgun (WGS) entry which is preliminary data.</text>
</comment>
<proteinExistence type="predicted"/>
<protein>
    <recommendedName>
        <fullName evidence="3">Retropepsin-like aspartic endopeptidase domain-containing protein</fullName>
    </recommendedName>
</protein>
<dbReference type="RefSeq" id="WP_050657452.1">
    <property type="nucleotide sequence ID" value="NZ_JBLXEP010000004.1"/>
</dbReference>
<dbReference type="InterPro" id="IPR008503">
    <property type="entry name" value="Asp_endopeptidase"/>
</dbReference>
<keyword evidence="2" id="KW-0732">Signal</keyword>
<feature type="signal peptide" evidence="2">
    <location>
        <begin position="1"/>
        <end position="18"/>
    </location>
</feature>
<dbReference type="AlphaFoldDB" id="A0A3N1PIM8"/>
<evidence type="ECO:0000256" key="2">
    <source>
        <dbReference type="SAM" id="SignalP"/>
    </source>
</evidence>
<dbReference type="Gene3D" id="2.40.70.10">
    <property type="entry name" value="Acid Proteases"/>
    <property type="match status" value="1"/>
</dbReference>
<dbReference type="Pfam" id="PF05618">
    <property type="entry name" value="Zn_protease"/>
    <property type="match status" value="1"/>
</dbReference>
<feature type="chain" id="PRO_5018179284" description="Retropepsin-like aspartic endopeptidase domain-containing protein" evidence="2">
    <location>
        <begin position="19"/>
        <end position="257"/>
    </location>
</feature>
<feature type="coiled-coil region" evidence="1">
    <location>
        <begin position="41"/>
        <end position="68"/>
    </location>
</feature>